<feature type="domain" description="SGNH hydrolase-type esterase" evidence="1">
    <location>
        <begin position="62"/>
        <end position="238"/>
    </location>
</feature>
<protein>
    <submittedName>
        <fullName evidence="2">Lysophospholipase L1-like esterase</fullName>
    </submittedName>
</protein>
<dbReference type="AlphaFoldDB" id="A0A2T0PVU8"/>
<keyword evidence="3" id="KW-1185">Reference proteome</keyword>
<dbReference type="Gene3D" id="3.40.50.1110">
    <property type="entry name" value="SGNH hydrolase"/>
    <property type="match status" value="1"/>
</dbReference>
<dbReference type="CDD" id="cd01836">
    <property type="entry name" value="FeeA_FeeB_like"/>
    <property type="match status" value="1"/>
</dbReference>
<evidence type="ECO:0000313" key="2">
    <source>
        <dbReference type="EMBL" id="PRX95664.1"/>
    </source>
</evidence>
<reference evidence="2 3" key="1">
    <citation type="submission" date="2018-03" db="EMBL/GenBank/DDBJ databases">
        <title>Genomic Encyclopedia of Archaeal and Bacterial Type Strains, Phase II (KMG-II): from individual species to whole genera.</title>
        <authorList>
            <person name="Goeker M."/>
        </authorList>
    </citation>
    <scope>NUCLEOTIDE SEQUENCE [LARGE SCALE GENOMIC DNA]</scope>
    <source>
        <strain evidence="2 3">DSM 45601</strain>
    </source>
</reference>
<name>A0A2T0PVU8_9ACTN</name>
<sequence>MSGRPALTAAAQALVWLSVPLLYAQGRGVRGRVPRLPEAAAERTGAAAGPAGAGAEPLRLLVLGESTAAGVGVDSHRDGLAGGLAAELAARTGRAVTWSVLARSGATAADSVRLLLPPASAGERPDLVLLAHGVNDLLRLTPLRRFERALTELARGLRAAHGPVPLVYTLMPPMRRFPTLPEPLRSVLGLRADALDLAIARVAARLPAARAAPTPAAGPDATAFFAADGFHPGPTGYHHWAAALAGPATELLGAGAVADSGR</sequence>
<dbReference type="Proteomes" id="UP000237846">
    <property type="component" value="Unassembled WGS sequence"/>
</dbReference>
<dbReference type="InterPro" id="IPR036514">
    <property type="entry name" value="SGNH_hydro_sf"/>
</dbReference>
<comment type="caution">
    <text evidence="2">The sequence shown here is derived from an EMBL/GenBank/DDBJ whole genome shotgun (WGS) entry which is preliminary data.</text>
</comment>
<organism evidence="2 3">
    <name type="scientific">Allonocardiopsis opalescens</name>
    <dbReference type="NCBI Taxonomy" id="1144618"/>
    <lineage>
        <taxon>Bacteria</taxon>
        <taxon>Bacillati</taxon>
        <taxon>Actinomycetota</taxon>
        <taxon>Actinomycetes</taxon>
        <taxon>Streptosporangiales</taxon>
        <taxon>Allonocardiopsis</taxon>
    </lineage>
</organism>
<dbReference type="RefSeq" id="WP_106251956.1">
    <property type="nucleotide sequence ID" value="NZ_PVZC01000009.1"/>
</dbReference>
<accession>A0A2T0PVU8</accession>
<dbReference type="Pfam" id="PF13472">
    <property type="entry name" value="Lipase_GDSL_2"/>
    <property type="match status" value="1"/>
</dbReference>
<dbReference type="EMBL" id="PVZC01000009">
    <property type="protein sequence ID" value="PRX95664.1"/>
    <property type="molecule type" value="Genomic_DNA"/>
</dbReference>
<dbReference type="OrthoDB" id="9804395at2"/>
<gene>
    <name evidence="2" type="ORF">CLV72_109273</name>
</gene>
<dbReference type="InterPro" id="IPR013830">
    <property type="entry name" value="SGNH_hydro"/>
</dbReference>
<evidence type="ECO:0000259" key="1">
    <source>
        <dbReference type="Pfam" id="PF13472"/>
    </source>
</evidence>
<dbReference type="SUPFAM" id="SSF52266">
    <property type="entry name" value="SGNH hydrolase"/>
    <property type="match status" value="1"/>
</dbReference>
<evidence type="ECO:0000313" key="3">
    <source>
        <dbReference type="Proteomes" id="UP000237846"/>
    </source>
</evidence>
<proteinExistence type="predicted"/>